<evidence type="ECO:0000313" key="4">
    <source>
        <dbReference type="Proteomes" id="UP001596512"/>
    </source>
</evidence>
<dbReference type="SUPFAM" id="SSF51055">
    <property type="entry name" value="Carbohydrate binding domain"/>
    <property type="match status" value="1"/>
</dbReference>
<dbReference type="InterPro" id="IPR036573">
    <property type="entry name" value="CBM_sf_5/12"/>
</dbReference>
<dbReference type="Proteomes" id="UP001596512">
    <property type="component" value="Unassembled WGS sequence"/>
</dbReference>
<evidence type="ECO:0000256" key="1">
    <source>
        <dbReference type="ARBA" id="ARBA00022801"/>
    </source>
</evidence>
<dbReference type="Pfam" id="PF02839">
    <property type="entry name" value="CBM_5_12"/>
    <property type="match status" value="1"/>
</dbReference>
<keyword evidence="4" id="KW-1185">Reference proteome</keyword>
<proteinExistence type="predicted"/>
<accession>A0ABW2TS67</accession>
<gene>
    <name evidence="3" type="ORF">ACFQV2_22535</name>
</gene>
<keyword evidence="1" id="KW-0378">Hydrolase</keyword>
<dbReference type="SMART" id="SM00495">
    <property type="entry name" value="ChtBD3"/>
    <property type="match status" value="1"/>
</dbReference>
<dbReference type="InterPro" id="IPR003610">
    <property type="entry name" value="CBM5/12"/>
</dbReference>
<protein>
    <submittedName>
        <fullName evidence="3">Carbohydrate-binding protein</fullName>
    </submittedName>
</protein>
<sequence length="51" mass="5760">MLGPAWKSDAVYNGGATVSYNGRLYRAKWWTTNERPDLSGQWGVWQDLGPC</sequence>
<dbReference type="CDD" id="cd12215">
    <property type="entry name" value="ChiC_BD"/>
    <property type="match status" value="1"/>
</dbReference>
<organism evidence="3 4">
    <name type="scientific">Actinokineospora soli</name>
    <dbReference type="NCBI Taxonomy" id="1048753"/>
    <lineage>
        <taxon>Bacteria</taxon>
        <taxon>Bacillati</taxon>
        <taxon>Actinomycetota</taxon>
        <taxon>Actinomycetes</taxon>
        <taxon>Pseudonocardiales</taxon>
        <taxon>Pseudonocardiaceae</taxon>
        <taxon>Actinokineospora</taxon>
    </lineage>
</organism>
<dbReference type="Gene3D" id="2.10.10.20">
    <property type="entry name" value="Carbohydrate-binding module superfamily 5/12"/>
    <property type="match status" value="1"/>
</dbReference>
<evidence type="ECO:0000313" key="3">
    <source>
        <dbReference type="EMBL" id="MFC7615850.1"/>
    </source>
</evidence>
<reference evidence="4" key="1">
    <citation type="journal article" date="2019" name="Int. J. Syst. Evol. Microbiol.">
        <title>The Global Catalogue of Microorganisms (GCM) 10K type strain sequencing project: providing services to taxonomists for standard genome sequencing and annotation.</title>
        <authorList>
            <consortium name="The Broad Institute Genomics Platform"/>
            <consortium name="The Broad Institute Genome Sequencing Center for Infectious Disease"/>
            <person name="Wu L."/>
            <person name="Ma J."/>
        </authorList>
    </citation>
    <scope>NUCLEOTIDE SEQUENCE [LARGE SCALE GENOMIC DNA]</scope>
    <source>
        <strain evidence="4">JCM 17695</strain>
    </source>
</reference>
<dbReference type="EMBL" id="JBHTEY010000004">
    <property type="protein sequence ID" value="MFC7615850.1"/>
    <property type="molecule type" value="Genomic_DNA"/>
</dbReference>
<feature type="domain" description="Chitin-binding type-3" evidence="2">
    <location>
        <begin position="3"/>
        <end position="48"/>
    </location>
</feature>
<name>A0ABW2TS67_9PSEU</name>
<evidence type="ECO:0000259" key="2">
    <source>
        <dbReference type="SMART" id="SM00495"/>
    </source>
</evidence>
<comment type="caution">
    <text evidence="3">The sequence shown here is derived from an EMBL/GenBank/DDBJ whole genome shotgun (WGS) entry which is preliminary data.</text>
</comment>